<name>A0AAU9NSF5_9ASTR</name>
<evidence type="ECO:0000313" key="2">
    <source>
        <dbReference type="Proteomes" id="UP001157418"/>
    </source>
</evidence>
<dbReference type="Proteomes" id="UP001157418">
    <property type="component" value="Unassembled WGS sequence"/>
</dbReference>
<dbReference type="AlphaFoldDB" id="A0AAU9NSF5"/>
<accession>A0AAU9NSF5</accession>
<organism evidence="1 2">
    <name type="scientific">Lactuca virosa</name>
    <dbReference type="NCBI Taxonomy" id="75947"/>
    <lineage>
        <taxon>Eukaryota</taxon>
        <taxon>Viridiplantae</taxon>
        <taxon>Streptophyta</taxon>
        <taxon>Embryophyta</taxon>
        <taxon>Tracheophyta</taxon>
        <taxon>Spermatophyta</taxon>
        <taxon>Magnoliopsida</taxon>
        <taxon>eudicotyledons</taxon>
        <taxon>Gunneridae</taxon>
        <taxon>Pentapetalae</taxon>
        <taxon>asterids</taxon>
        <taxon>campanulids</taxon>
        <taxon>Asterales</taxon>
        <taxon>Asteraceae</taxon>
        <taxon>Cichorioideae</taxon>
        <taxon>Cichorieae</taxon>
        <taxon>Lactucinae</taxon>
        <taxon>Lactuca</taxon>
    </lineage>
</organism>
<comment type="caution">
    <text evidence="1">The sequence shown here is derived from an EMBL/GenBank/DDBJ whole genome shotgun (WGS) entry which is preliminary data.</text>
</comment>
<reference evidence="1 2" key="1">
    <citation type="submission" date="2022-01" db="EMBL/GenBank/DDBJ databases">
        <authorList>
            <person name="Xiong W."/>
            <person name="Schranz E."/>
        </authorList>
    </citation>
    <scope>NUCLEOTIDE SEQUENCE [LARGE SCALE GENOMIC DNA]</scope>
</reference>
<gene>
    <name evidence="1" type="ORF">LVIROSA_LOCUS26894</name>
</gene>
<keyword evidence="2" id="KW-1185">Reference proteome</keyword>
<proteinExistence type="predicted"/>
<dbReference type="EMBL" id="CAKMRJ010005412">
    <property type="protein sequence ID" value="CAH1440781.1"/>
    <property type="molecule type" value="Genomic_DNA"/>
</dbReference>
<evidence type="ECO:0000313" key="1">
    <source>
        <dbReference type="EMBL" id="CAH1440781.1"/>
    </source>
</evidence>
<protein>
    <submittedName>
        <fullName evidence="1">Uncharacterized protein</fullName>
    </submittedName>
</protein>
<sequence length="70" mass="8339">MPSLIHQVFILHLFRLCLRRRFLTDLTLELIAALVATSCCVFKDCYYSRRRHSPLPDYAIDYFKDMGRNN</sequence>